<dbReference type="GO" id="GO:0008270">
    <property type="term" value="F:zinc ion binding"/>
    <property type="evidence" value="ECO:0007669"/>
    <property type="project" value="UniProtKB-KW"/>
</dbReference>
<evidence type="ECO:0000313" key="5">
    <source>
        <dbReference type="EMBL" id="CAL0325153.1"/>
    </source>
</evidence>
<dbReference type="Pfam" id="PF02892">
    <property type="entry name" value="zf-BED"/>
    <property type="match status" value="1"/>
</dbReference>
<feature type="domain" description="BED-type" evidence="4">
    <location>
        <begin position="58"/>
        <end position="98"/>
    </location>
</feature>
<comment type="caution">
    <text evidence="5">The sequence shown here is derived from an EMBL/GenBank/DDBJ whole genome shotgun (WGS) entry which is preliminary data.</text>
</comment>
<dbReference type="PANTHER" id="PTHR34396:SF25">
    <property type="entry name" value="BOUNDARY ELEMENT ASSOCIATED FACTOR"/>
    <property type="match status" value="1"/>
</dbReference>
<keyword evidence="1" id="KW-0479">Metal-binding</keyword>
<organism evidence="5 6">
    <name type="scientific">Lupinus luteus</name>
    <name type="common">European yellow lupine</name>
    <dbReference type="NCBI Taxonomy" id="3873"/>
    <lineage>
        <taxon>Eukaryota</taxon>
        <taxon>Viridiplantae</taxon>
        <taxon>Streptophyta</taxon>
        <taxon>Embryophyta</taxon>
        <taxon>Tracheophyta</taxon>
        <taxon>Spermatophyta</taxon>
        <taxon>Magnoliopsida</taxon>
        <taxon>eudicotyledons</taxon>
        <taxon>Gunneridae</taxon>
        <taxon>Pentapetalae</taxon>
        <taxon>rosids</taxon>
        <taxon>fabids</taxon>
        <taxon>Fabales</taxon>
        <taxon>Fabaceae</taxon>
        <taxon>Papilionoideae</taxon>
        <taxon>50 kb inversion clade</taxon>
        <taxon>genistoids sensu lato</taxon>
        <taxon>core genistoids</taxon>
        <taxon>Genisteae</taxon>
        <taxon>Lupinus</taxon>
    </lineage>
</organism>
<evidence type="ECO:0000256" key="3">
    <source>
        <dbReference type="ARBA" id="ARBA00022833"/>
    </source>
</evidence>
<evidence type="ECO:0000313" key="6">
    <source>
        <dbReference type="Proteomes" id="UP001497480"/>
    </source>
</evidence>
<gene>
    <name evidence="5" type="ORF">LLUT_LOCUS26213</name>
</gene>
<keyword evidence="6" id="KW-1185">Reference proteome</keyword>
<evidence type="ECO:0000256" key="1">
    <source>
        <dbReference type="ARBA" id="ARBA00022723"/>
    </source>
</evidence>
<protein>
    <recommendedName>
        <fullName evidence="4">BED-type domain-containing protein</fullName>
    </recommendedName>
</protein>
<dbReference type="Proteomes" id="UP001497480">
    <property type="component" value="Unassembled WGS sequence"/>
</dbReference>
<name>A0AAV1XW81_LUPLU</name>
<dbReference type="AlphaFoldDB" id="A0AAV1XW81"/>
<reference evidence="5 6" key="1">
    <citation type="submission" date="2024-03" db="EMBL/GenBank/DDBJ databases">
        <authorList>
            <person name="Martinez-Hernandez J."/>
        </authorList>
    </citation>
    <scope>NUCLEOTIDE SEQUENCE [LARGE SCALE GENOMIC DNA]</scope>
</reference>
<proteinExistence type="predicted"/>
<keyword evidence="2" id="KW-0863">Zinc-finger</keyword>
<dbReference type="GO" id="GO:0005634">
    <property type="term" value="C:nucleus"/>
    <property type="evidence" value="ECO:0007669"/>
    <property type="project" value="TreeGrafter"/>
</dbReference>
<dbReference type="PANTHER" id="PTHR34396">
    <property type="entry name" value="OS03G0264950 PROTEIN-RELATED"/>
    <property type="match status" value="1"/>
</dbReference>
<dbReference type="GO" id="GO:0006357">
    <property type="term" value="P:regulation of transcription by RNA polymerase II"/>
    <property type="evidence" value="ECO:0007669"/>
    <property type="project" value="TreeGrafter"/>
</dbReference>
<evidence type="ECO:0000259" key="4">
    <source>
        <dbReference type="Pfam" id="PF02892"/>
    </source>
</evidence>
<sequence>MNSSIGDCKILETSIGVTQNTNGNVQEKEGTNSSQLEQKMCIPLTSQLEEKSGKTLTSDAWRYFEKAGIVDGKEKARCLGCKKLLSCSTKNGTSHLIRQVDYCNKTAKNNDIGAMLLDGGG</sequence>
<dbReference type="GO" id="GO:1990837">
    <property type="term" value="F:sequence-specific double-stranded DNA binding"/>
    <property type="evidence" value="ECO:0007669"/>
    <property type="project" value="TreeGrafter"/>
</dbReference>
<dbReference type="InterPro" id="IPR036236">
    <property type="entry name" value="Znf_C2H2_sf"/>
</dbReference>
<evidence type="ECO:0000256" key="2">
    <source>
        <dbReference type="ARBA" id="ARBA00022771"/>
    </source>
</evidence>
<dbReference type="InterPro" id="IPR053031">
    <property type="entry name" value="Cuticle_assoc_protein"/>
</dbReference>
<dbReference type="SUPFAM" id="SSF57667">
    <property type="entry name" value="beta-beta-alpha zinc fingers"/>
    <property type="match status" value="1"/>
</dbReference>
<keyword evidence="3" id="KW-0862">Zinc</keyword>
<dbReference type="EMBL" id="CAXHTB010000018">
    <property type="protein sequence ID" value="CAL0325153.1"/>
    <property type="molecule type" value="Genomic_DNA"/>
</dbReference>
<accession>A0AAV1XW81</accession>
<dbReference type="InterPro" id="IPR003656">
    <property type="entry name" value="Znf_BED"/>
</dbReference>
<dbReference type="SMART" id="SM00614">
    <property type="entry name" value="ZnF_BED"/>
    <property type="match status" value="1"/>
</dbReference>